<evidence type="ECO:0000256" key="14">
    <source>
        <dbReference type="ARBA" id="ARBA00023136"/>
    </source>
</evidence>
<dbReference type="PANTHER" id="PTHR22763">
    <property type="entry name" value="RING ZINC FINGER PROTEIN"/>
    <property type="match status" value="1"/>
</dbReference>
<evidence type="ECO:0000256" key="16">
    <source>
        <dbReference type="SAM" id="MobiDB-lite"/>
    </source>
</evidence>
<dbReference type="InterPro" id="IPR013083">
    <property type="entry name" value="Znf_RING/FYVE/PHD"/>
</dbReference>
<keyword evidence="10" id="KW-0833">Ubl conjugation pathway</keyword>
<comment type="subcellular location">
    <subcellularLocation>
        <location evidence="2">Endoplasmic reticulum membrane</location>
        <topology evidence="2">Multi-pass membrane protein</topology>
    </subcellularLocation>
</comment>
<keyword evidence="11" id="KW-0256">Endoplasmic reticulum</keyword>
<gene>
    <name evidence="19" type="ORF">Pcinc_027747</name>
</gene>
<evidence type="ECO:0000256" key="3">
    <source>
        <dbReference type="ARBA" id="ARBA00004906"/>
    </source>
</evidence>
<dbReference type="Gene3D" id="3.30.40.10">
    <property type="entry name" value="Zinc/RING finger domain, C3HC4 (zinc finger)"/>
    <property type="match status" value="1"/>
</dbReference>
<evidence type="ECO:0000256" key="1">
    <source>
        <dbReference type="ARBA" id="ARBA00000900"/>
    </source>
</evidence>
<evidence type="ECO:0000256" key="15">
    <source>
        <dbReference type="PROSITE-ProRule" id="PRU00175"/>
    </source>
</evidence>
<evidence type="ECO:0000256" key="5">
    <source>
        <dbReference type="ARBA" id="ARBA00012483"/>
    </source>
</evidence>
<dbReference type="Proteomes" id="UP001286313">
    <property type="component" value="Unassembled WGS sequence"/>
</dbReference>
<evidence type="ECO:0000256" key="6">
    <source>
        <dbReference type="ARBA" id="ARBA00022679"/>
    </source>
</evidence>
<evidence type="ECO:0000313" key="19">
    <source>
        <dbReference type="EMBL" id="KAK3866739.1"/>
    </source>
</evidence>
<evidence type="ECO:0000256" key="4">
    <source>
        <dbReference type="ARBA" id="ARBA00010089"/>
    </source>
</evidence>
<evidence type="ECO:0000256" key="11">
    <source>
        <dbReference type="ARBA" id="ARBA00022824"/>
    </source>
</evidence>
<comment type="pathway">
    <text evidence="3">Protein modification; protein ubiquitination.</text>
</comment>
<dbReference type="InterPro" id="IPR057992">
    <property type="entry name" value="TPR_SYVN1_N"/>
</dbReference>
<evidence type="ECO:0000256" key="8">
    <source>
        <dbReference type="ARBA" id="ARBA00022723"/>
    </source>
</evidence>
<dbReference type="GO" id="GO:0005789">
    <property type="term" value="C:endoplasmic reticulum membrane"/>
    <property type="evidence" value="ECO:0007669"/>
    <property type="project" value="UniProtKB-SubCell"/>
</dbReference>
<feature type="compositionally biased region" description="Low complexity" evidence="16">
    <location>
        <begin position="636"/>
        <end position="660"/>
    </location>
</feature>
<dbReference type="SMART" id="SM00184">
    <property type="entry name" value="RING"/>
    <property type="match status" value="1"/>
</dbReference>
<dbReference type="GO" id="GO:0061630">
    <property type="term" value="F:ubiquitin protein ligase activity"/>
    <property type="evidence" value="ECO:0007669"/>
    <property type="project" value="UniProtKB-EC"/>
</dbReference>
<comment type="caution">
    <text evidence="19">The sequence shown here is derived from an EMBL/GenBank/DDBJ whole genome shotgun (WGS) entry which is preliminary data.</text>
</comment>
<dbReference type="CDD" id="cd16479">
    <property type="entry name" value="RING-H2_synoviolin"/>
    <property type="match status" value="1"/>
</dbReference>
<keyword evidence="13 17" id="KW-1133">Transmembrane helix</keyword>
<feature type="compositionally biased region" description="Low complexity" evidence="16">
    <location>
        <begin position="412"/>
        <end position="465"/>
    </location>
</feature>
<dbReference type="InterPro" id="IPR001841">
    <property type="entry name" value="Znf_RING"/>
</dbReference>
<feature type="region of interest" description="Disordered" evidence="16">
    <location>
        <begin position="601"/>
        <end position="681"/>
    </location>
</feature>
<keyword evidence="20" id="KW-1185">Reference proteome</keyword>
<evidence type="ECO:0000256" key="7">
    <source>
        <dbReference type="ARBA" id="ARBA00022692"/>
    </source>
</evidence>
<name>A0AAE1K879_PETCI</name>
<dbReference type="Pfam" id="PF13639">
    <property type="entry name" value="zf-RING_2"/>
    <property type="match status" value="1"/>
</dbReference>
<dbReference type="FunFam" id="3.30.40.10:FF:000088">
    <property type="entry name" value="E3 ubiquitin-protein ligase synoviolin"/>
    <property type="match status" value="1"/>
</dbReference>
<evidence type="ECO:0000256" key="9">
    <source>
        <dbReference type="ARBA" id="ARBA00022771"/>
    </source>
</evidence>
<keyword evidence="6" id="KW-0808">Transferase</keyword>
<keyword evidence="12" id="KW-0862">Zinc</keyword>
<feature type="compositionally biased region" description="Low complexity" evidence="16">
    <location>
        <begin position="601"/>
        <end position="617"/>
    </location>
</feature>
<dbReference type="InterPro" id="IPR050731">
    <property type="entry name" value="HRD1_E3_ubiq-ligases"/>
</dbReference>
<dbReference type="SUPFAM" id="SSF57850">
    <property type="entry name" value="RING/U-box"/>
    <property type="match status" value="1"/>
</dbReference>
<feature type="domain" description="RING-type" evidence="18">
    <location>
        <begin position="294"/>
        <end position="333"/>
    </location>
</feature>
<evidence type="ECO:0000256" key="17">
    <source>
        <dbReference type="SAM" id="Phobius"/>
    </source>
</evidence>
<sequence length="681" mass="74873">MPAPMPVGGLTMASVALTAAVVGNAYYQKRQFYPSVVYITKSNPSMAAIYLLAFTLVILLGKFLKKVFFGSLRAAEFEHLVERSFYAVTETCLAFTVFRDDFSPKFVALFTVLLFLKAFHWLADYRVDFMERSPVITLLFHIRVISLLLLLSLLDLVLVSHAYHSTITRGPSVQLVFGFEYAILLTVALNIAVKYVCHTVDLQSENPWENKAMYLLYTELVMGFFKVVLYVVFLVIMIRIHTFPLFIIRPMYLTMRSFKRALNDVVLSRRAIRNMNTLYPDATAQELSAVDNVCIICREEMLAGAKKLPCSHIFHASCLRSWFQRQQTCPTCRMDILRQPHQQPQPTPPQPPPPQPPPQQQQQPNVQPQPQQPQQHQHQMPNPFAGLFGGLPMPMGLPRDGGIPMMFPPMPGQQQQQQQQQQPSTSSSTTTSSTTTSSTTSTTTAAAPGMTMPTSPPGGSSSSSSGQGGNNMPGPPLNMMPPFFPLLPFNLPPLPRPPPNFSAMSEAEVRQMEGNERQHVEARINVLRNIQTLLDAAVVQMNQYTSVIASLDLNTETSGTGANAATASGFQDTVSTSATTSEPSSTSNTAAATTSNVAAVSDDLTTPVTTTSSTEDTQILNSDEGGGSTKKEEESSAGASSSHSQESPEQKPTPDSSSFTDPDDPQEIRRRRLEHFSHPTS</sequence>
<dbReference type="PROSITE" id="PS50089">
    <property type="entry name" value="ZF_RING_2"/>
    <property type="match status" value="1"/>
</dbReference>
<dbReference type="Pfam" id="PF25563">
    <property type="entry name" value="TPR_SYVN1_N"/>
    <property type="match status" value="1"/>
</dbReference>
<feature type="transmembrane region" description="Helical" evidence="17">
    <location>
        <begin position="106"/>
        <end position="123"/>
    </location>
</feature>
<feature type="transmembrane region" description="Helical" evidence="17">
    <location>
        <begin position="47"/>
        <end position="64"/>
    </location>
</feature>
<feature type="compositionally biased region" description="Pro residues" evidence="16">
    <location>
        <begin position="343"/>
        <end position="359"/>
    </location>
</feature>
<dbReference type="EC" id="2.3.2.27" evidence="5"/>
<feature type="compositionally biased region" description="Low complexity" evidence="16">
    <location>
        <begin position="360"/>
        <end position="383"/>
    </location>
</feature>
<feature type="transmembrane region" description="Helical" evidence="17">
    <location>
        <begin position="135"/>
        <end position="163"/>
    </location>
</feature>
<accession>A0AAE1K879</accession>
<organism evidence="19 20">
    <name type="scientific">Petrolisthes cinctipes</name>
    <name type="common">Flat porcelain crab</name>
    <dbReference type="NCBI Taxonomy" id="88211"/>
    <lineage>
        <taxon>Eukaryota</taxon>
        <taxon>Metazoa</taxon>
        <taxon>Ecdysozoa</taxon>
        <taxon>Arthropoda</taxon>
        <taxon>Crustacea</taxon>
        <taxon>Multicrustacea</taxon>
        <taxon>Malacostraca</taxon>
        <taxon>Eumalacostraca</taxon>
        <taxon>Eucarida</taxon>
        <taxon>Decapoda</taxon>
        <taxon>Pleocyemata</taxon>
        <taxon>Anomura</taxon>
        <taxon>Galatheoidea</taxon>
        <taxon>Porcellanidae</taxon>
        <taxon>Petrolisthes</taxon>
    </lineage>
</organism>
<evidence type="ECO:0000259" key="18">
    <source>
        <dbReference type="PROSITE" id="PS50089"/>
    </source>
</evidence>
<evidence type="ECO:0000256" key="2">
    <source>
        <dbReference type="ARBA" id="ARBA00004477"/>
    </source>
</evidence>
<evidence type="ECO:0000256" key="12">
    <source>
        <dbReference type="ARBA" id="ARBA00022833"/>
    </source>
</evidence>
<feature type="compositionally biased region" description="Low complexity" evidence="16">
    <location>
        <begin position="390"/>
        <end position="405"/>
    </location>
</feature>
<keyword evidence="9 15" id="KW-0863">Zinc-finger</keyword>
<feature type="transmembrane region" description="Helical" evidence="17">
    <location>
        <begin position="175"/>
        <end position="193"/>
    </location>
</feature>
<dbReference type="EMBL" id="JAWQEG010003347">
    <property type="protein sequence ID" value="KAK3866739.1"/>
    <property type="molecule type" value="Genomic_DNA"/>
</dbReference>
<evidence type="ECO:0000256" key="13">
    <source>
        <dbReference type="ARBA" id="ARBA00022989"/>
    </source>
</evidence>
<feature type="region of interest" description="Disordered" evidence="16">
    <location>
        <begin position="339"/>
        <end position="477"/>
    </location>
</feature>
<feature type="region of interest" description="Disordered" evidence="16">
    <location>
        <begin position="574"/>
        <end position="593"/>
    </location>
</feature>
<keyword evidence="14 17" id="KW-0472">Membrane</keyword>
<dbReference type="GO" id="GO:0036503">
    <property type="term" value="P:ERAD pathway"/>
    <property type="evidence" value="ECO:0007669"/>
    <property type="project" value="TreeGrafter"/>
</dbReference>
<dbReference type="GO" id="GO:0043161">
    <property type="term" value="P:proteasome-mediated ubiquitin-dependent protein catabolic process"/>
    <property type="evidence" value="ECO:0007669"/>
    <property type="project" value="TreeGrafter"/>
</dbReference>
<keyword evidence="7 17" id="KW-0812">Transmembrane</keyword>
<dbReference type="GO" id="GO:0008270">
    <property type="term" value="F:zinc ion binding"/>
    <property type="evidence" value="ECO:0007669"/>
    <property type="project" value="UniProtKB-KW"/>
</dbReference>
<keyword evidence="8" id="KW-0479">Metal-binding</keyword>
<evidence type="ECO:0000256" key="10">
    <source>
        <dbReference type="ARBA" id="ARBA00022786"/>
    </source>
</evidence>
<reference evidence="19" key="1">
    <citation type="submission" date="2023-10" db="EMBL/GenBank/DDBJ databases">
        <title>Genome assemblies of two species of porcelain crab, Petrolisthes cinctipes and Petrolisthes manimaculis (Anomura: Porcellanidae).</title>
        <authorList>
            <person name="Angst P."/>
        </authorList>
    </citation>
    <scope>NUCLEOTIDE SEQUENCE</scope>
    <source>
        <strain evidence="19">PB745_01</strain>
        <tissue evidence="19">Gill</tissue>
    </source>
</reference>
<evidence type="ECO:0000313" key="20">
    <source>
        <dbReference type="Proteomes" id="UP001286313"/>
    </source>
</evidence>
<proteinExistence type="inferred from homology"/>
<comment type="similarity">
    <text evidence="4">Belongs to the HRD1 family.</text>
</comment>
<protein>
    <recommendedName>
        <fullName evidence="5">RING-type E3 ubiquitin transferase</fullName>
        <ecNumber evidence="5">2.3.2.27</ecNumber>
    </recommendedName>
</protein>
<dbReference type="AlphaFoldDB" id="A0AAE1K879"/>
<dbReference type="InterPro" id="IPR058051">
    <property type="entry name" value="Znf_RING_synoviolin"/>
</dbReference>
<dbReference type="PANTHER" id="PTHR22763:SF184">
    <property type="entry name" value="E3 UBIQUITIN-PROTEIN LIGASE SYNOVIOLIN"/>
    <property type="match status" value="1"/>
</dbReference>
<comment type="catalytic activity">
    <reaction evidence="1">
        <text>S-ubiquitinyl-[E2 ubiquitin-conjugating enzyme]-L-cysteine + [acceptor protein]-L-lysine = [E2 ubiquitin-conjugating enzyme]-L-cysteine + N(6)-ubiquitinyl-[acceptor protein]-L-lysine.</text>
        <dbReference type="EC" id="2.3.2.27"/>
    </reaction>
</comment>